<dbReference type="OrthoDB" id="9970095at2759"/>
<dbReference type="AlphaFoldDB" id="A0A8I3A8J8"/>
<reference evidence="1" key="1">
    <citation type="submission" date="2021-03" db="EMBL/GenBank/DDBJ databases">
        <title>Evolutionary innovations through gain and loss of genes in the ectomycorrhizal Boletales.</title>
        <authorList>
            <person name="Wu G."/>
            <person name="Miyauchi S."/>
            <person name="Morin E."/>
            <person name="Yang Z.-L."/>
            <person name="Xu J."/>
            <person name="Martin F.M."/>
        </authorList>
    </citation>
    <scope>NUCLEOTIDE SEQUENCE</scope>
    <source>
        <strain evidence="1">BR01</strain>
    </source>
</reference>
<dbReference type="EMBL" id="JAGFBS010000013">
    <property type="protein sequence ID" value="KAG6375841.1"/>
    <property type="molecule type" value="Genomic_DNA"/>
</dbReference>
<evidence type="ECO:0000313" key="2">
    <source>
        <dbReference type="Proteomes" id="UP000683000"/>
    </source>
</evidence>
<sequence length="222" mass="24678">MSPPTDLEQVVNAEIKYVSPALVDSSPTLPTENGISNNAEEHDAALELRDAVLRLRRDGAFVAVPLFRVNTAPIGPHPVGERLPEPLRMKQIVFQVPMRYGSLPRRLRPSSPTSVKTEVISASSFILLHAKRESGLSLFSTAFDPIFYRDHDIRNAWIGPSFALDLSTLPVLSEKLPLQYPSLKLGYSAPEPDYTLEERRRIGANVERVLRSEKEAARAPSN</sequence>
<proteinExistence type="predicted"/>
<evidence type="ECO:0000313" key="1">
    <source>
        <dbReference type="EMBL" id="KAG6375841.1"/>
    </source>
</evidence>
<keyword evidence="2" id="KW-1185">Reference proteome</keyword>
<organism evidence="1 2">
    <name type="scientific">Boletus reticuloceps</name>
    <dbReference type="NCBI Taxonomy" id="495285"/>
    <lineage>
        <taxon>Eukaryota</taxon>
        <taxon>Fungi</taxon>
        <taxon>Dikarya</taxon>
        <taxon>Basidiomycota</taxon>
        <taxon>Agaricomycotina</taxon>
        <taxon>Agaricomycetes</taxon>
        <taxon>Agaricomycetidae</taxon>
        <taxon>Boletales</taxon>
        <taxon>Boletineae</taxon>
        <taxon>Boletaceae</taxon>
        <taxon>Boletoideae</taxon>
        <taxon>Boletus</taxon>
    </lineage>
</organism>
<dbReference type="Proteomes" id="UP000683000">
    <property type="component" value="Unassembled WGS sequence"/>
</dbReference>
<protein>
    <submittedName>
        <fullName evidence="1">Uncharacterized protein</fullName>
    </submittedName>
</protein>
<gene>
    <name evidence="1" type="ORF">JVT61DRAFT_2700</name>
</gene>
<name>A0A8I3A8J8_9AGAM</name>
<comment type="caution">
    <text evidence="1">The sequence shown here is derived from an EMBL/GenBank/DDBJ whole genome shotgun (WGS) entry which is preliminary data.</text>
</comment>
<accession>A0A8I3A8J8</accession>